<proteinExistence type="predicted"/>
<dbReference type="InterPro" id="IPR052931">
    <property type="entry name" value="Prophage_regulatory_activator"/>
</dbReference>
<protein>
    <submittedName>
        <fullName evidence="1">AlpA family transcriptional regulator</fullName>
    </submittedName>
</protein>
<evidence type="ECO:0000313" key="1">
    <source>
        <dbReference type="EMBL" id="KXU99268.1"/>
    </source>
</evidence>
<sequence length="70" mass="8119">MSETSQLLTVKEVQSRLGWSRATIYRHMSAGQFPRPRRLSSGSVRWDERDIEELIRIGTDAWREQSASVL</sequence>
<reference evidence="1 2" key="1">
    <citation type="submission" date="2015-06" db="EMBL/GenBank/DDBJ databases">
        <title>Improved classification and identification of acetic acid bacteria using matrix-assisted laser desorption/ionization time-of-flight mass spectrometry; Gluconobacter nephelii and Gluconobacter uchimurae are later heterotypic synonyms of Gluconobacter japonicus and Gluconobacter oxydans, respectively.</title>
        <authorList>
            <person name="Li L."/>
            <person name="Cleenwerck I."/>
            <person name="De Vuyst L."/>
            <person name="Vandamme P."/>
        </authorList>
    </citation>
    <scope>NUCLEOTIDE SEQUENCE [LARGE SCALE GENOMIC DNA]</scope>
    <source>
        <strain evidence="1 2">LMG 1764</strain>
    </source>
</reference>
<comment type="caution">
    <text evidence="1">The sequence shown here is derived from an EMBL/GenBank/DDBJ whole genome shotgun (WGS) entry which is preliminary data.</text>
</comment>
<dbReference type="EMBL" id="LHZB01000121">
    <property type="protein sequence ID" value="KXU99268.1"/>
    <property type="molecule type" value="Genomic_DNA"/>
</dbReference>
<gene>
    <name evidence="1" type="ORF">AD929_15865</name>
</gene>
<dbReference type="InterPro" id="IPR009061">
    <property type="entry name" value="DNA-bd_dom_put_sf"/>
</dbReference>
<dbReference type="SUPFAM" id="SSF46955">
    <property type="entry name" value="Putative DNA-binding domain"/>
    <property type="match status" value="1"/>
</dbReference>
<dbReference type="PANTHER" id="PTHR36154">
    <property type="entry name" value="DNA-BINDING TRANSCRIPTIONAL ACTIVATOR ALPA"/>
    <property type="match status" value="1"/>
</dbReference>
<name>A0A149QPP2_9PROT</name>
<dbReference type="AlphaFoldDB" id="A0A149QPP2"/>
<organism evidence="1 2">
    <name type="scientific">Gluconobacter potus</name>
    <dbReference type="NCBI Taxonomy" id="2724927"/>
    <lineage>
        <taxon>Bacteria</taxon>
        <taxon>Pseudomonadati</taxon>
        <taxon>Pseudomonadota</taxon>
        <taxon>Alphaproteobacteria</taxon>
        <taxon>Acetobacterales</taxon>
        <taxon>Acetobacteraceae</taxon>
        <taxon>Gluconobacter</taxon>
    </lineage>
</organism>
<dbReference type="PATRIC" id="fig|442.7.peg.87"/>
<dbReference type="PANTHER" id="PTHR36154:SF1">
    <property type="entry name" value="DNA-BINDING TRANSCRIPTIONAL ACTIVATOR ALPA"/>
    <property type="match status" value="1"/>
</dbReference>
<accession>A0A149QPP2</accession>
<dbReference type="RefSeq" id="WP_062497892.1">
    <property type="nucleotide sequence ID" value="NZ_LHZB01000121.1"/>
</dbReference>
<dbReference type="Pfam" id="PF05930">
    <property type="entry name" value="Phage_AlpA"/>
    <property type="match status" value="1"/>
</dbReference>
<dbReference type="Gene3D" id="1.10.238.160">
    <property type="match status" value="1"/>
</dbReference>
<dbReference type="InterPro" id="IPR010260">
    <property type="entry name" value="AlpA"/>
</dbReference>
<evidence type="ECO:0000313" key="2">
    <source>
        <dbReference type="Proteomes" id="UP000075573"/>
    </source>
</evidence>
<dbReference type="Proteomes" id="UP000075573">
    <property type="component" value="Unassembled WGS sequence"/>
</dbReference>